<comment type="caution">
    <text evidence="1">The sequence shown here is derived from an EMBL/GenBank/DDBJ whole genome shotgun (WGS) entry which is preliminary data.</text>
</comment>
<protein>
    <submittedName>
        <fullName evidence="1">Uncharacterized protein</fullName>
    </submittedName>
</protein>
<keyword evidence="2" id="KW-1185">Reference proteome</keyword>
<organism evidence="1 2">
    <name type="scientific">Lentinula guzmanii</name>
    <dbReference type="NCBI Taxonomy" id="2804957"/>
    <lineage>
        <taxon>Eukaryota</taxon>
        <taxon>Fungi</taxon>
        <taxon>Dikarya</taxon>
        <taxon>Basidiomycota</taxon>
        <taxon>Agaricomycotina</taxon>
        <taxon>Agaricomycetes</taxon>
        <taxon>Agaricomycetidae</taxon>
        <taxon>Agaricales</taxon>
        <taxon>Marasmiineae</taxon>
        <taxon>Omphalotaceae</taxon>
        <taxon>Lentinula</taxon>
    </lineage>
</organism>
<proteinExistence type="predicted"/>
<dbReference type="EMBL" id="JANVFO010000078">
    <property type="protein sequence ID" value="KAJ3716322.1"/>
    <property type="molecule type" value="Genomic_DNA"/>
</dbReference>
<reference evidence="1" key="1">
    <citation type="submission" date="2022-08" db="EMBL/GenBank/DDBJ databases">
        <authorList>
            <consortium name="DOE Joint Genome Institute"/>
            <person name="Min B."/>
            <person name="Sierra-Patev S."/>
            <person name="Naranjo-Ortiz M."/>
            <person name="Looney B."/>
            <person name="Konkel Z."/>
            <person name="Slot J.C."/>
            <person name="Sakamoto Y."/>
            <person name="Steenwyk J.L."/>
            <person name="Rokas A."/>
            <person name="Carro J."/>
            <person name="Camarero S."/>
            <person name="Ferreira P."/>
            <person name="Molpeceres G."/>
            <person name="Ruiz-duenas F.J."/>
            <person name="Serrano A."/>
            <person name="Henrissat B."/>
            <person name="Drula E."/>
            <person name="Hughes K.W."/>
            <person name="Mata J.L."/>
            <person name="Ishikawa N.K."/>
            <person name="Vargas-Isla R."/>
            <person name="Ushijima S."/>
            <person name="Smith C.A."/>
            <person name="Ahrendt S."/>
            <person name="Andreopoulos W."/>
            <person name="He G."/>
            <person name="LaButti K."/>
            <person name="Lipzen A."/>
            <person name="Ng V."/>
            <person name="Riley R."/>
            <person name="Sandor L."/>
            <person name="Barry K."/>
            <person name="Martinez A.T."/>
            <person name="Xiao Y."/>
            <person name="Gibbons J.G."/>
            <person name="Terashima K."/>
            <person name="Hibbett D.S."/>
            <person name="Grigoriev I.V."/>
        </authorList>
    </citation>
    <scope>NUCLEOTIDE SEQUENCE</scope>
    <source>
        <strain evidence="1">ET3784</strain>
    </source>
</reference>
<sequence>MLQHHLNIGGTVSIVRRCPRHSPSGFVNHLLGFPEKSSTLGYTSFYPGQVPLHPLEFTAPVGKFKPYPATHATIQPSSSLCNLFSSSIGSSLYGLLSCLGMYERHSWDNSGNIQVLRLQKCHQHSVSRGAMHFPVLALALALALAGVSFVSAVPAADSLLPCAICPPTATSSDELLPLVLISAAEGTIGLTLQCTYVGVPNLSELTCTYFNLDGALLDSSDDITCGETATVLTQPGIGPCIALPV</sequence>
<reference evidence="1" key="2">
    <citation type="journal article" date="2023" name="Proc. Natl. Acad. Sci. U.S.A.">
        <title>A global phylogenomic analysis of the shiitake genus Lentinula.</title>
        <authorList>
            <person name="Sierra-Patev S."/>
            <person name="Min B."/>
            <person name="Naranjo-Ortiz M."/>
            <person name="Looney B."/>
            <person name="Konkel Z."/>
            <person name="Slot J.C."/>
            <person name="Sakamoto Y."/>
            <person name="Steenwyk J.L."/>
            <person name="Rokas A."/>
            <person name="Carro J."/>
            <person name="Camarero S."/>
            <person name="Ferreira P."/>
            <person name="Molpeceres G."/>
            <person name="Ruiz-Duenas F.J."/>
            <person name="Serrano A."/>
            <person name="Henrissat B."/>
            <person name="Drula E."/>
            <person name="Hughes K.W."/>
            <person name="Mata J.L."/>
            <person name="Ishikawa N.K."/>
            <person name="Vargas-Isla R."/>
            <person name="Ushijima S."/>
            <person name="Smith C.A."/>
            <person name="Donoghue J."/>
            <person name="Ahrendt S."/>
            <person name="Andreopoulos W."/>
            <person name="He G."/>
            <person name="LaButti K."/>
            <person name="Lipzen A."/>
            <person name="Ng V."/>
            <person name="Riley R."/>
            <person name="Sandor L."/>
            <person name="Barry K."/>
            <person name="Martinez A.T."/>
            <person name="Xiao Y."/>
            <person name="Gibbons J.G."/>
            <person name="Terashima K."/>
            <person name="Grigoriev I.V."/>
            <person name="Hibbett D."/>
        </authorList>
    </citation>
    <scope>NUCLEOTIDE SEQUENCE</scope>
    <source>
        <strain evidence="1">ET3784</strain>
    </source>
</reference>
<accession>A0AA38JB42</accession>
<evidence type="ECO:0000313" key="1">
    <source>
        <dbReference type="EMBL" id="KAJ3716322.1"/>
    </source>
</evidence>
<evidence type="ECO:0000313" key="2">
    <source>
        <dbReference type="Proteomes" id="UP001176059"/>
    </source>
</evidence>
<dbReference type="Proteomes" id="UP001176059">
    <property type="component" value="Unassembled WGS sequence"/>
</dbReference>
<name>A0AA38JB42_9AGAR</name>
<dbReference type="AlphaFoldDB" id="A0AA38JB42"/>
<gene>
    <name evidence="1" type="ORF">DFJ43DRAFT_811888</name>
</gene>